<dbReference type="EMBL" id="CP016172">
    <property type="protein sequence ID" value="ANN79973.1"/>
    <property type="molecule type" value="Genomic_DNA"/>
</dbReference>
<name>A0A193GK59_9BORD</name>
<accession>A0A193GK59</accession>
<dbReference type="KEGG" id="bfz:BAU07_25215"/>
<keyword evidence="2" id="KW-1185">Reference proteome</keyword>
<dbReference type="RefSeq" id="WP_066663977.1">
    <property type="nucleotide sequence ID" value="NZ_CBCSCL010000003.1"/>
</dbReference>
<dbReference type="OrthoDB" id="9029270at2"/>
<dbReference type="Proteomes" id="UP000091926">
    <property type="component" value="Chromosome"/>
</dbReference>
<reference evidence="1 2" key="1">
    <citation type="submission" date="2016-06" db="EMBL/GenBank/DDBJ databases">
        <title>Complete genome sequences of Bordetella bronchialis and Bordetella flabilis.</title>
        <authorList>
            <person name="LiPuma J.J."/>
            <person name="Spilker T."/>
        </authorList>
    </citation>
    <scope>NUCLEOTIDE SEQUENCE [LARGE SCALE GENOMIC DNA]</scope>
    <source>
        <strain evidence="1 2">AU10664</strain>
    </source>
</reference>
<gene>
    <name evidence="1" type="ORF">BAU07_25215</name>
</gene>
<evidence type="ECO:0000313" key="2">
    <source>
        <dbReference type="Proteomes" id="UP000091926"/>
    </source>
</evidence>
<organism evidence="1 2">
    <name type="scientific">Bordetella flabilis</name>
    <dbReference type="NCBI Taxonomy" id="463014"/>
    <lineage>
        <taxon>Bacteria</taxon>
        <taxon>Pseudomonadati</taxon>
        <taxon>Pseudomonadota</taxon>
        <taxon>Betaproteobacteria</taxon>
        <taxon>Burkholderiales</taxon>
        <taxon>Alcaligenaceae</taxon>
        <taxon>Bordetella</taxon>
    </lineage>
</organism>
<evidence type="ECO:0000313" key="1">
    <source>
        <dbReference type="EMBL" id="ANN79973.1"/>
    </source>
</evidence>
<dbReference type="AlphaFoldDB" id="A0A193GK59"/>
<sequence length="93" mass="10655">MQKLGAAGFANHIELRMAVWPESWNAEVPIQSYWYVGADKGQGWTNARKDQVDYYNATGEFVPVIKVKIPATHSEDYSFHYYDDDQAVQPLKT</sequence>
<protein>
    <submittedName>
        <fullName evidence="1">Uncharacterized protein</fullName>
    </submittedName>
</protein>
<proteinExistence type="predicted"/>